<dbReference type="EMBL" id="JABFEE010000002">
    <property type="protein sequence ID" value="MBA1834659.1"/>
    <property type="molecule type" value="Genomic_DNA"/>
</dbReference>
<dbReference type="GO" id="GO:0009073">
    <property type="term" value="P:aromatic amino acid family biosynthetic process"/>
    <property type="evidence" value="ECO:0007669"/>
    <property type="project" value="UniProtKB-KW"/>
</dbReference>
<feature type="binding site" evidence="3">
    <location>
        <position position="369"/>
    </location>
    <ligand>
        <name>Mn(2+)</name>
        <dbReference type="ChEBI" id="CHEBI:29035"/>
    </ligand>
</feature>
<proteinExistence type="inferred from homology"/>
<gene>
    <name evidence="6" type="ORF">HMC16_02765</name>
</gene>
<evidence type="ECO:0000256" key="4">
    <source>
        <dbReference type="RuleBase" id="RU363071"/>
    </source>
</evidence>
<reference evidence="6 7" key="1">
    <citation type="submission" date="2020-05" db="EMBL/GenBank/DDBJ databases">
        <title>Descriptions of Corynebacterium xxxx sp. nov., Corynebacterium yyyy sp. nov. and Corynebacterium zzzz sp. nov.</title>
        <authorList>
            <person name="Zhang G."/>
        </authorList>
    </citation>
    <scope>NUCLEOTIDE SEQUENCE [LARGE SCALE GENOMIC DNA]</scope>
    <source>
        <strain evidence="7">zg-915</strain>
    </source>
</reference>
<dbReference type="UniPathway" id="UPA00053">
    <property type="reaction ID" value="UER00084"/>
</dbReference>
<dbReference type="NCBIfam" id="TIGR01358">
    <property type="entry name" value="DAHP_synth_II"/>
    <property type="match status" value="1"/>
</dbReference>
<dbReference type="GO" id="GO:0009423">
    <property type="term" value="P:chorismate biosynthetic process"/>
    <property type="evidence" value="ECO:0007669"/>
    <property type="project" value="UniProtKB-UniPathway"/>
</dbReference>
<feature type="binding site" evidence="3">
    <location>
        <position position="411"/>
    </location>
    <ligand>
        <name>Mn(2+)</name>
        <dbReference type="ChEBI" id="CHEBI:29035"/>
    </ligand>
</feature>
<dbReference type="FunFam" id="3.20.20.70:FF:000139">
    <property type="entry name" value="Phospho-2-dehydro-3-deoxyheptonate aldolase"/>
    <property type="match status" value="1"/>
</dbReference>
<dbReference type="PANTHER" id="PTHR21337">
    <property type="entry name" value="PHOSPHO-2-DEHYDRO-3-DEOXYHEPTONATE ALDOLASE 1, 2"/>
    <property type="match status" value="1"/>
</dbReference>
<dbReference type="PANTHER" id="PTHR21337:SF0">
    <property type="entry name" value="PHOSPHO-2-DEHYDRO-3-DEOXYHEPTONATE ALDOLASE"/>
    <property type="match status" value="1"/>
</dbReference>
<keyword evidence="2 4" id="KW-0808">Transferase</keyword>
<sequence length="462" mass="51074">MSWTIDIPKDVLPDLPPLPGDLNEKFQDVVARDAKQQPSWDPAQAEYVRKILESVPPVVLAPEVEQLKSHLADVANGEAFMLQGGDCAETFESNTEPHIRANVRTLLQMAAVLTYGASMPVVKLARIAGQYAKPRSSDLDDSGLPNYRGDIVNGVEPTEESRRHDPARMVRAYANSSAAMNLVRALTSSGTADLHHINDWNREFVSNSPAGARYEALGREISRSLAFMDACGVRDDNLRTSQVYASHEALLVDYERAMLRLATDSSGETRLYDLSAHQLWIGERTRGIDDFHVNFAAMISNPIGIKLGPTTTPEEAVAYADKLDPNREPGRLTMVIRMGQDKVREVLPGIVKAVEASGHRVVWQSDPMHGNTFTSSNGYKTRHFDKILDEVQGFFEVHRELGTHPGGIHIELTGENVTECLGGAQDITDVDLPGRYESACDPRLNTEQALELSFLVAEMLRY</sequence>
<dbReference type="RefSeq" id="WP_181194164.1">
    <property type="nucleotide sequence ID" value="NZ_JABFEE010000002.1"/>
</dbReference>
<feature type="binding site" evidence="3">
    <location>
        <position position="126"/>
    </location>
    <ligand>
        <name>phosphoenolpyruvate</name>
        <dbReference type="ChEBI" id="CHEBI:58702"/>
    </ligand>
</feature>
<dbReference type="GO" id="GO:0008652">
    <property type="term" value="P:amino acid biosynthetic process"/>
    <property type="evidence" value="ECO:0007669"/>
    <property type="project" value="UniProtKB-KW"/>
</dbReference>
<feature type="binding site" evidence="3">
    <location>
        <position position="306"/>
    </location>
    <ligand>
        <name>phosphoenolpyruvate</name>
        <dbReference type="ChEBI" id="CHEBI:58702"/>
    </ligand>
</feature>
<keyword evidence="3" id="KW-0170">Cobalt</keyword>
<dbReference type="Proteomes" id="UP000581408">
    <property type="component" value="Unassembled WGS sequence"/>
</dbReference>
<keyword evidence="3" id="KW-0104">Cadmium</keyword>
<evidence type="ECO:0000256" key="5">
    <source>
        <dbReference type="SAM" id="MobiDB-lite"/>
    </source>
</evidence>
<comment type="similarity">
    <text evidence="1 4">Belongs to the class-II DAHP synthase family.</text>
</comment>
<dbReference type="Gene3D" id="3.20.20.70">
    <property type="entry name" value="Aldolase class I"/>
    <property type="match status" value="2"/>
</dbReference>
<dbReference type="GO" id="GO:0003849">
    <property type="term" value="F:3-deoxy-7-phosphoheptulonate synthase activity"/>
    <property type="evidence" value="ECO:0007669"/>
    <property type="project" value="UniProtKB-EC"/>
</dbReference>
<accession>A0A838CJA8</accession>
<keyword evidence="3" id="KW-0464">Manganese</keyword>
<comment type="caution">
    <text evidence="6">The sequence shown here is derived from an EMBL/GenBank/DDBJ whole genome shotgun (WGS) entry which is preliminary data.</text>
</comment>
<dbReference type="InterPro" id="IPR013785">
    <property type="entry name" value="Aldolase_TIM"/>
</dbReference>
<evidence type="ECO:0000256" key="3">
    <source>
        <dbReference type="PIRSR" id="PIRSR602480-1"/>
    </source>
</evidence>
<feature type="binding site" evidence="3">
    <location>
        <begin position="283"/>
        <end position="284"/>
    </location>
    <ligand>
        <name>phosphoenolpyruvate</name>
        <dbReference type="ChEBI" id="CHEBI:58702"/>
    </ligand>
</feature>
<evidence type="ECO:0000256" key="1">
    <source>
        <dbReference type="ARBA" id="ARBA00008911"/>
    </source>
</evidence>
<comment type="pathway">
    <text evidence="4">Metabolic intermediate biosynthesis; chorismate biosynthesis; chorismate from D-erythrose 4-phosphate and phosphoenolpyruvate: step 1/7.</text>
</comment>
<feature type="binding site" evidence="3">
    <location>
        <position position="441"/>
    </location>
    <ligand>
        <name>Mn(2+)</name>
        <dbReference type="ChEBI" id="CHEBI:29035"/>
    </ligand>
</feature>
<comment type="cofactor">
    <cofactor evidence="3">
        <name>Mn(2+)</name>
        <dbReference type="ChEBI" id="CHEBI:29035"/>
    </cofactor>
    <cofactor evidence="3">
        <name>Co(2+)</name>
        <dbReference type="ChEBI" id="CHEBI:48828"/>
    </cofactor>
    <cofactor evidence="3">
        <name>Cd(2+)</name>
        <dbReference type="ChEBI" id="CHEBI:48775"/>
    </cofactor>
    <text evidence="3">Binds 1 divalent cation per subunit. The enzyme is active with manganese, cobalt or cadmium ions.</text>
</comment>
<dbReference type="Pfam" id="PF01474">
    <property type="entry name" value="DAHP_synth_2"/>
    <property type="match status" value="1"/>
</dbReference>
<keyword evidence="4" id="KW-0028">Amino-acid biosynthesis</keyword>
<dbReference type="InterPro" id="IPR002480">
    <property type="entry name" value="DAHP_synth_2"/>
</dbReference>
<dbReference type="AlphaFoldDB" id="A0A838CJA8"/>
<feature type="binding site" evidence="3">
    <location>
        <position position="337"/>
    </location>
    <ligand>
        <name>phosphoenolpyruvate</name>
        <dbReference type="ChEBI" id="CHEBI:58702"/>
    </ligand>
</feature>
<organism evidence="6 7">
    <name type="scientific">Corynebacterium wankanglinii</name>
    <dbReference type="NCBI Taxonomy" id="2735136"/>
    <lineage>
        <taxon>Bacteria</taxon>
        <taxon>Bacillati</taxon>
        <taxon>Actinomycetota</taxon>
        <taxon>Actinomycetes</taxon>
        <taxon>Mycobacteriales</taxon>
        <taxon>Corynebacteriaceae</taxon>
        <taxon>Corynebacterium</taxon>
    </lineage>
</organism>
<comment type="catalytic activity">
    <reaction evidence="4">
        <text>D-erythrose 4-phosphate + phosphoenolpyruvate + H2O = 7-phospho-2-dehydro-3-deoxy-D-arabino-heptonate + phosphate</text>
        <dbReference type="Rhea" id="RHEA:14717"/>
        <dbReference type="ChEBI" id="CHEBI:15377"/>
        <dbReference type="ChEBI" id="CHEBI:16897"/>
        <dbReference type="ChEBI" id="CHEBI:43474"/>
        <dbReference type="ChEBI" id="CHEBI:58394"/>
        <dbReference type="ChEBI" id="CHEBI:58702"/>
        <dbReference type="EC" id="2.5.1.54"/>
    </reaction>
</comment>
<evidence type="ECO:0000313" key="7">
    <source>
        <dbReference type="Proteomes" id="UP000581408"/>
    </source>
</evidence>
<feature type="region of interest" description="Disordered" evidence="5">
    <location>
        <begin position="138"/>
        <end position="165"/>
    </location>
</feature>
<keyword evidence="4" id="KW-0057">Aromatic amino acid biosynthesis</keyword>
<feature type="binding site" evidence="3">
    <location>
        <position position="87"/>
    </location>
    <ligand>
        <name>Mn(2+)</name>
        <dbReference type="ChEBI" id="CHEBI:29035"/>
    </ligand>
</feature>
<protein>
    <recommendedName>
        <fullName evidence="4">Phospho-2-dehydro-3-deoxyheptonate aldolase</fullName>
        <ecNumber evidence="4">2.5.1.54</ecNumber>
    </recommendedName>
</protein>
<evidence type="ECO:0000256" key="2">
    <source>
        <dbReference type="ARBA" id="ARBA00022679"/>
    </source>
</evidence>
<name>A0A838CJA8_9CORY</name>
<dbReference type="EC" id="2.5.1.54" evidence="4"/>
<evidence type="ECO:0000313" key="6">
    <source>
        <dbReference type="EMBL" id="MBA1834659.1"/>
    </source>
</evidence>
<dbReference type="SUPFAM" id="SSF51569">
    <property type="entry name" value="Aldolase"/>
    <property type="match status" value="1"/>
</dbReference>